<evidence type="ECO:0000313" key="2">
    <source>
        <dbReference type="EMBL" id="KAA0942987.1"/>
    </source>
</evidence>
<keyword evidence="3" id="KW-1185">Reference proteome</keyword>
<feature type="compositionally biased region" description="Basic and acidic residues" evidence="1">
    <location>
        <begin position="55"/>
        <end position="68"/>
    </location>
</feature>
<evidence type="ECO:0000256" key="1">
    <source>
        <dbReference type="SAM" id="MobiDB-lite"/>
    </source>
</evidence>
<reference evidence="2 3" key="1">
    <citation type="submission" date="2019-05" db="EMBL/GenBank/DDBJ databases">
        <authorList>
            <person name="Hariharan J."/>
            <person name="Choudoir M.J."/>
            <person name="Diebold P."/>
            <person name="Panke-Buisse K."/>
            <person name="Buckley D.H."/>
        </authorList>
    </citation>
    <scope>NUCLEOTIDE SEQUENCE [LARGE SCALE GENOMIC DNA]</scope>
    <source>
        <strain evidence="2 3">SUN51</strain>
    </source>
</reference>
<feature type="region of interest" description="Disordered" evidence="1">
    <location>
        <begin position="1"/>
        <end position="29"/>
    </location>
</feature>
<name>A0A5B0BMI9_9ACTN</name>
<dbReference type="OrthoDB" id="4872130at2"/>
<organism evidence="2 3">
    <name type="scientific">Streptomyces apricus</name>
    <dbReference type="NCBI Taxonomy" id="1828112"/>
    <lineage>
        <taxon>Bacteria</taxon>
        <taxon>Bacillati</taxon>
        <taxon>Actinomycetota</taxon>
        <taxon>Actinomycetes</taxon>
        <taxon>Kitasatosporales</taxon>
        <taxon>Streptomycetaceae</taxon>
        <taxon>Streptomyces</taxon>
    </lineage>
</organism>
<dbReference type="AlphaFoldDB" id="A0A5B0BMI9"/>
<gene>
    <name evidence="2" type="ORF">FGF04_01960</name>
</gene>
<accession>A0A5B0BMI9</accession>
<sequence>MGNRLPGIGTVGRVAQPEGTSAQEHRTTTAEQGRFCVARCTCGWRGPARRARSLARRDAETHETGGAP</sequence>
<dbReference type="EMBL" id="VDFC01000004">
    <property type="protein sequence ID" value="KAA0942987.1"/>
    <property type="molecule type" value="Genomic_DNA"/>
</dbReference>
<feature type="region of interest" description="Disordered" evidence="1">
    <location>
        <begin position="49"/>
        <end position="68"/>
    </location>
</feature>
<comment type="caution">
    <text evidence="2">The sequence shown here is derived from an EMBL/GenBank/DDBJ whole genome shotgun (WGS) entry which is preliminary data.</text>
</comment>
<proteinExistence type="predicted"/>
<protein>
    <submittedName>
        <fullName evidence="2">Uncharacterized protein</fullName>
    </submittedName>
</protein>
<evidence type="ECO:0000313" key="3">
    <source>
        <dbReference type="Proteomes" id="UP000324965"/>
    </source>
</evidence>
<dbReference type="Proteomes" id="UP000324965">
    <property type="component" value="Unassembled WGS sequence"/>
</dbReference>